<evidence type="ECO:0000313" key="1">
    <source>
        <dbReference type="EMBL" id="GFD57493.1"/>
    </source>
</evidence>
<protein>
    <submittedName>
        <fullName evidence="1">Uncharacterized protein</fullName>
    </submittedName>
</protein>
<proteinExistence type="predicted"/>
<accession>A0A699XEA2</accession>
<gene>
    <name evidence="1" type="ORF">Tci_929462</name>
</gene>
<feature type="non-terminal residue" evidence="1">
    <location>
        <position position="1"/>
    </location>
</feature>
<organism evidence="1">
    <name type="scientific">Tanacetum cinerariifolium</name>
    <name type="common">Dalmatian daisy</name>
    <name type="synonym">Chrysanthemum cinerariifolium</name>
    <dbReference type="NCBI Taxonomy" id="118510"/>
    <lineage>
        <taxon>Eukaryota</taxon>
        <taxon>Viridiplantae</taxon>
        <taxon>Streptophyta</taxon>
        <taxon>Embryophyta</taxon>
        <taxon>Tracheophyta</taxon>
        <taxon>Spermatophyta</taxon>
        <taxon>Magnoliopsida</taxon>
        <taxon>eudicotyledons</taxon>
        <taxon>Gunneridae</taxon>
        <taxon>Pentapetalae</taxon>
        <taxon>asterids</taxon>
        <taxon>campanulids</taxon>
        <taxon>Asterales</taxon>
        <taxon>Asteraceae</taxon>
        <taxon>Asteroideae</taxon>
        <taxon>Anthemideae</taxon>
        <taxon>Anthemidinae</taxon>
        <taxon>Tanacetum</taxon>
    </lineage>
</organism>
<dbReference type="AlphaFoldDB" id="A0A699XEA2"/>
<name>A0A699XEA2_TANCI</name>
<sequence>GVAKLAARREEVAGVQRQITLLFEDNALDGKRIIRVARVARLQAHATRAKAAVALQRVLLVDFPRRVEAKIGRKQ</sequence>
<comment type="caution">
    <text evidence="1">The sequence shown here is derived from an EMBL/GenBank/DDBJ whole genome shotgun (WGS) entry which is preliminary data.</text>
</comment>
<dbReference type="EMBL" id="BKCJ011841745">
    <property type="protein sequence ID" value="GFD57493.1"/>
    <property type="molecule type" value="Genomic_DNA"/>
</dbReference>
<feature type="non-terminal residue" evidence="1">
    <location>
        <position position="75"/>
    </location>
</feature>
<reference evidence="1" key="1">
    <citation type="journal article" date="2019" name="Sci. Rep.">
        <title>Draft genome of Tanacetum cinerariifolium, the natural source of mosquito coil.</title>
        <authorList>
            <person name="Yamashiro T."/>
            <person name="Shiraishi A."/>
            <person name="Satake H."/>
            <person name="Nakayama K."/>
        </authorList>
    </citation>
    <scope>NUCLEOTIDE SEQUENCE</scope>
</reference>